<gene>
    <name evidence="1" type="ORF">ACFO3G_04240</name>
</gene>
<keyword evidence="2" id="KW-1185">Reference proteome</keyword>
<sequence>MKIKGVITGDIVSSSHIRLELRKKLLVAMREIAEDLKSLSDLKIEFFRGDSFQILVEQPEKTLLAAVLFRAGLISRTPEKSKQHWDARISIGVGEVNFLADDIVVSDGEAFQFSGKGMDNMKKRRLVLHTRWVPINEELSISTAFADDVISGWTQAQAEAIYLALLHDIPQKEIASQIEKTPQTVSKLLSYAKEDLIKKFLERYQYLILKEINE</sequence>
<reference evidence="2" key="1">
    <citation type="journal article" date="2019" name="Int. J. Syst. Evol. Microbiol.">
        <title>The Global Catalogue of Microorganisms (GCM) 10K type strain sequencing project: providing services to taxonomists for standard genome sequencing and annotation.</title>
        <authorList>
            <consortium name="The Broad Institute Genomics Platform"/>
            <consortium name="The Broad Institute Genome Sequencing Center for Infectious Disease"/>
            <person name="Wu L."/>
            <person name="Ma J."/>
        </authorList>
    </citation>
    <scope>NUCLEOTIDE SEQUENCE [LARGE SCALE GENOMIC DNA]</scope>
    <source>
        <strain evidence="2">CGMCC 4.7357</strain>
    </source>
</reference>
<organism evidence="1 2">
    <name type="scientific">Falsiporphyromonas endometrii</name>
    <dbReference type="NCBI Taxonomy" id="1387297"/>
    <lineage>
        <taxon>Bacteria</taxon>
        <taxon>Pseudomonadati</taxon>
        <taxon>Bacteroidota</taxon>
        <taxon>Bacteroidia</taxon>
        <taxon>Bacteroidales</taxon>
        <taxon>Porphyromonadaceae</taxon>
        <taxon>Falsiporphyromonas</taxon>
    </lineage>
</organism>
<dbReference type="EMBL" id="JBHSGO010000136">
    <property type="protein sequence ID" value="MFC4665820.1"/>
    <property type="molecule type" value="Genomic_DNA"/>
</dbReference>
<evidence type="ECO:0000313" key="1">
    <source>
        <dbReference type="EMBL" id="MFC4665820.1"/>
    </source>
</evidence>
<dbReference type="InterPro" id="IPR013324">
    <property type="entry name" value="RNA_pol_sigma_r3/r4-like"/>
</dbReference>
<protein>
    <submittedName>
        <fullName evidence="1">Uncharacterized protein</fullName>
    </submittedName>
</protein>
<comment type="caution">
    <text evidence="1">The sequence shown here is derived from an EMBL/GenBank/DDBJ whole genome shotgun (WGS) entry which is preliminary data.</text>
</comment>
<dbReference type="Proteomes" id="UP001596020">
    <property type="component" value="Unassembled WGS sequence"/>
</dbReference>
<name>A0ABV9K6L2_9PORP</name>
<accession>A0ABV9K6L2</accession>
<evidence type="ECO:0000313" key="2">
    <source>
        <dbReference type="Proteomes" id="UP001596020"/>
    </source>
</evidence>
<proteinExistence type="predicted"/>
<dbReference type="RefSeq" id="WP_380078290.1">
    <property type="nucleotide sequence ID" value="NZ_JBHSGO010000136.1"/>
</dbReference>
<dbReference type="SUPFAM" id="SSF88659">
    <property type="entry name" value="Sigma3 and sigma4 domains of RNA polymerase sigma factors"/>
    <property type="match status" value="1"/>
</dbReference>